<evidence type="ECO:0000313" key="4">
    <source>
        <dbReference type="Proteomes" id="UP001212841"/>
    </source>
</evidence>
<dbReference type="PANTHER" id="PTHR36424:SF1">
    <property type="entry name" value="LOW AFFINITY K(+) TRANSPORTER 1-RELATED"/>
    <property type="match status" value="1"/>
</dbReference>
<feature type="compositionally biased region" description="Low complexity" evidence="1">
    <location>
        <begin position="438"/>
        <end position="451"/>
    </location>
</feature>
<feature type="non-terminal residue" evidence="3">
    <location>
        <position position="451"/>
    </location>
</feature>
<feature type="compositionally biased region" description="Basic and acidic residues" evidence="1">
    <location>
        <begin position="187"/>
        <end position="201"/>
    </location>
</feature>
<keyword evidence="2" id="KW-1133">Transmembrane helix</keyword>
<dbReference type="InterPro" id="IPR031606">
    <property type="entry name" value="Kch1/2"/>
</dbReference>
<dbReference type="PANTHER" id="PTHR36424">
    <property type="entry name" value="PHEROMONE-REGULATED MEMBRANE PROTEIN 6"/>
    <property type="match status" value="1"/>
</dbReference>
<feature type="transmembrane region" description="Helical" evidence="2">
    <location>
        <begin position="133"/>
        <end position="159"/>
    </location>
</feature>
<keyword evidence="4" id="KW-1185">Reference proteome</keyword>
<accession>A0AAD5SAQ3</accession>
<evidence type="ECO:0000256" key="1">
    <source>
        <dbReference type="SAM" id="MobiDB-lite"/>
    </source>
</evidence>
<dbReference type="EMBL" id="JADGJD010001591">
    <property type="protein sequence ID" value="KAJ3040018.1"/>
    <property type="molecule type" value="Genomic_DNA"/>
</dbReference>
<feature type="region of interest" description="Disordered" evidence="1">
    <location>
        <begin position="257"/>
        <end position="451"/>
    </location>
</feature>
<dbReference type="Proteomes" id="UP001212841">
    <property type="component" value="Unassembled WGS sequence"/>
</dbReference>
<dbReference type="GO" id="GO:0005886">
    <property type="term" value="C:plasma membrane"/>
    <property type="evidence" value="ECO:0007669"/>
    <property type="project" value="InterPro"/>
</dbReference>
<reference evidence="3" key="1">
    <citation type="submission" date="2020-05" db="EMBL/GenBank/DDBJ databases">
        <title>Phylogenomic resolution of chytrid fungi.</title>
        <authorList>
            <person name="Stajich J.E."/>
            <person name="Amses K."/>
            <person name="Simmons R."/>
            <person name="Seto K."/>
            <person name="Myers J."/>
            <person name="Bonds A."/>
            <person name="Quandt C.A."/>
            <person name="Barry K."/>
            <person name="Liu P."/>
            <person name="Grigoriev I."/>
            <person name="Longcore J.E."/>
            <person name="James T.Y."/>
        </authorList>
    </citation>
    <scope>NUCLEOTIDE SEQUENCE</scope>
    <source>
        <strain evidence="3">JEL0318</strain>
    </source>
</reference>
<gene>
    <name evidence="3" type="ORF">HK097_002686</name>
</gene>
<organism evidence="3 4">
    <name type="scientific">Rhizophlyctis rosea</name>
    <dbReference type="NCBI Taxonomy" id="64517"/>
    <lineage>
        <taxon>Eukaryota</taxon>
        <taxon>Fungi</taxon>
        <taxon>Fungi incertae sedis</taxon>
        <taxon>Chytridiomycota</taxon>
        <taxon>Chytridiomycota incertae sedis</taxon>
        <taxon>Chytridiomycetes</taxon>
        <taxon>Rhizophlyctidales</taxon>
        <taxon>Rhizophlyctidaceae</taxon>
        <taxon>Rhizophlyctis</taxon>
    </lineage>
</organism>
<comment type="caution">
    <text evidence="3">The sequence shown here is derived from an EMBL/GenBank/DDBJ whole genome shotgun (WGS) entry which is preliminary data.</text>
</comment>
<sequence length="451" mass="49379">MTDPRTQPHRFYVIRSYAHFCFFEQIQNSRKTVDILAFYVFFTFRGWKRLLLAEFPRALLNGFNLYDHWDLQTRCKRDTLGNKIATTQCWPSPTEANTQICECEKVGGNKDVSEYLKDILTQTSDKTQLATTYLTIFSVTLWAISAIQLLIAVGVYLPLLCRIRGNLKEYCCHKIDKRIGELLRRKSRKRQDQARKAELKGVSDTAKYGRGPTLPDVGAVDLSSKPQQYAYYDEYGQSVDPSEVASYHNGSNARSAGGGGYYPPGPGSGYTGSQAGSYYPPPQQGPGSHYAGSNWSGSHGRSGPAPGYTASPVPPLPQGGYIPPLQQGGYAPADPYARSEYDGESDYGSDRSHSRAGSVAGGSGLGPAGSVRTGMSTPNYSPQYSTSPPPPPQNTSYTSAPSSAFRDSIYTTIDAPHTTSSPLPPIPQTRRQYQPYSHVTHTTVTTATTQP</sequence>
<name>A0AAD5SAQ3_9FUNG</name>
<evidence type="ECO:0000313" key="3">
    <source>
        <dbReference type="EMBL" id="KAJ3040018.1"/>
    </source>
</evidence>
<feature type="compositionally biased region" description="Gly residues" evidence="1">
    <location>
        <begin position="257"/>
        <end position="270"/>
    </location>
</feature>
<evidence type="ECO:0000256" key="2">
    <source>
        <dbReference type="SAM" id="Phobius"/>
    </source>
</evidence>
<dbReference type="Pfam" id="PF16944">
    <property type="entry name" value="KCH"/>
    <property type="match status" value="1"/>
</dbReference>
<dbReference type="GO" id="GO:0015079">
    <property type="term" value="F:potassium ion transmembrane transporter activity"/>
    <property type="evidence" value="ECO:0007669"/>
    <property type="project" value="InterPro"/>
</dbReference>
<protein>
    <submittedName>
        <fullName evidence="3">Uncharacterized protein</fullName>
    </submittedName>
</protein>
<dbReference type="AlphaFoldDB" id="A0AAD5SAQ3"/>
<proteinExistence type="predicted"/>
<keyword evidence="2" id="KW-0812">Transmembrane</keyword>
<feature type="compositionally biased region" description="Low complexity" evidence="1">
    <location>
        <begin position="376"/>
        <end position="386"/>
    </location>
</feature>
<feature type="region of interest" description="Disordered" evidence="1">
    <location>
        <begin position="187"/>
        <end position="220"/>
    </location>
</feature>
<keyword evidence="2" id="KW-0472">Membrane</keyword>